<evidence type="ECO:0000313" key="5">
    <source>
        <dbReference type="Proteomes" id="UP000292447"/>
    </source>
</evidence>
<dbReference type="SUPFAM" id="SSF160631">
    <property type="entry name" value="SMI1/KNR4-like"/>
    <property type="match status" value="1"/>
</dbReference>
<gene>
    <name evidence="4" type="primary">MPUL0A11760</name>
    <name evidence="4" type="ORF">METSCH_A11760</name>
</gene>
<name>A0A4P6XLD7_9ASCO</name>
<dbReference type="SMART" id="SM00860">
    <property type="entry name" value="SMI1_KNR4"/>
    <property type="match status" value="1"/>
</dbReference>
<dbReference type="Pfam" id="PF09346">
    <property type="entry name" value="SMI1_KNR4"/>
    <property type="match status" value="1"/>
</dbReference>
<feature type="domain" description="Knr4/Smi1-like" evidence="3">
    <location>
        <begin position="95"/>
        <end position="282"/>
    </location>
</feature>
<evidence type="ECO:0000259" key="3">
    <source>
        <dbReference type="SMART" id="SM00860"/>
    </source>
</evidence>
<dbReference type="PIRSF" id="PIRSF017023">
    <property type="entry name" value="KNR4"/>
    <property type="match status" value="1"/>
</dbReference>
<evidence type="ECO:0000256" key="1">
    <source>
        <dbReference type="ARBA" id="ARBA00005303"/>
    </source>
</evidence>
<dbReference type="STRING" id="2163413.A0A4P6XLD7"/>
<dbReference type="InterPro" id="IPR051873">
    <property type="entry name" value="KNR4/SMI1_regulator"/>
</dbReference>
<dbReference type="InterPro" id="IPR018958">
    <property type="entry name" value="Knr4/Smi1-like_dom"/>
</dbReference>
<reference evidence="5" key="1">
    <citation type="submission" date="2019-03" db="EMBL/GenBank/DDBJ databases">
        <title>Snf2 controls pulcherriminic acid biosynthesis and connects pigmentation and antifungal activity of the yeast Metschnikowia pulcherrima.</title>
        <authorList>
            <person name="Gore-Lloyd D."/>
            <person name="Sumann I."/>
            <person name="Brachmann A.O."/>
            <person name="Schneeberger K."/>
            <person name="Ortiz-Merino R.A."/>
            <person name="Moreno-Beltran M."/>
            <person name="Schlaefli M."/>
            <person name="Kirner P."/>
            <person name="Santos Kron A."/>
            <person name="Wolfe K.H."/>
            <person name="Piel J."/>
            <person name="Ahrens C.H."/>
            <person name="Henk D."/>
            <person name="Freimoser F.M."/>
        </authorList>
    </citation>
    <scope>NUCLEOTIDE SEQUENCE [LARGE SCALE GENOMIC DNA]</scope>
    <source>
        <strain evidence="5">APC 1.2</strain>
    </source>
</reference>
<evidence type="ECO:0000313" key="4">
    <source>
        <dbReference type="EMBL" id="QBM86531.1"/>
    </source>
</evidence>
<dbReference type="GO" id="GO:0043332">
    <property type="term" value="C:mating projection tip"/>
    <property type="evidence" value="ECO:0007669"/>
    <property type="project" value="TreeGrafter"/>
</dbReference>
<keyword evidence="5" id="KW-1185">Reference proteome</keyword>
<comment type="similarity">
    <text evidence="1">Belongs to the KNR4/SMI1 family.</text>
</comment>
<sequence length="414" mass="46405">MTISLQLKEFFYSLSATDKYSDFDSRKSFNRVNKPDSEMALLGASHANDSTSSFTKSAALPSGSEGVHEVRLAWRHIKKWLHRYSEDINNSLLEPCTETDINELEKDLGCQFPTCVREFFLLTDGQSSFNDNGCCGLFYGLRLMPIDEVAVMTESWRKVHESILKTASMNGLHKYALESGFADNDLGTSAGFKARSKQDSSTADFPDQYAVPPTAVLPMYANSQWIPLITDSSGSFIGIDLSPGTPDAINIPDGKWGQVILFGRDFDVKYRVADTFGDFLLIFANDLEKGNWDLRSSSDDEDMVSGVDAELVFMDQETKREIPYFEVLKERTLASWISSLSPEELQTERCQKLIQKLREKTPLLEVPESDADKFYNDNLSKIDAMAIESIPQPQAKEADTRDNETTEADSNVLS</sequence>
<dbReference type="AlphaFoldDB" id="A0A4P6XLD7"/>
<organism evidence="4 5">
    <name type="scientific">Metschnikowia aff. pulcherrima</name>
    <dbReference type="NCBI Taxonomy" id="2163413"/>
    <lineage>
        <taxon>Eukaryota</taxon>
        <taxon>Fungi</taxon>
        <taxon>Dikarya</taxon>
        <taxon>Ascomycota</taxon>
        <taxon>Saccharomycotina</taxon>
        <taxon>Pichiomycetes</taxon>
        <taxon>Metschnikowiaceae</taxon>
        <taxon>Metschnikowia</taxon>
    </lineage>
</organism>
<dbReference type="GO" id="GO:0070880">
    <property type="term" value="P:fungal-type cell wall beta-glucan biosynthetic process"/>
    <property type="evidence" value="ECO:0007669"/>
    <property type="project" value="TreeGrafter"/>
</dbReference>
<dbReference type="PANTHER" id="PTHR47432:SF1">
    <property type="entry name" value="CELL WALL ASSEMBLY REGULATOR SMI1"/>
    <property type="match status" value="1"/>
</dbReference>
<accession>A0A4P6XLD7</accession>
<dbReference type="EMBL" id="CP034456">
    <property type="protein sequence ID" value="QBM86531.1"/>
    <property type="molecule type" value="Genomic_DNA"/>
</dbReference>
<feature type="region of interest" description="Disordered" evidence="2">
    <location>
        <begin position="387"/>
        <end position="414"/>
    </location>
</feature>
<dbReference type="Gene3D" id="3.40.1580.10">
    <property type="entry name" value="SMI1/KNR4-like"/>
    <property type="match status" value="1"/>
</dbReference>
<proteinExistence type="inferred from homology"/>
<protein>
    <submittedName>
        <fullName evidence="4">1,3-beta-glucan synthase</fullName>
    </submittedName>
</protein>
<dbReference type="InterPro" id="IPR009203">
    <property type="entry name" value="Knr4/Smi1"/>
</dbReference>
<evidence type="ECO:0000256" key="2">
    <source>
        <dbReference type="SAM" id="MobiDB-lite"/>
    </source>
</evidence>
<dbReference type="PANTHER" id="PTHR47432">
    <property type="entry name" value="CELL WALL ASSEMBLY REGULATOR SMI1"/>
    <property type="match status" value="1"/>
</dbReference>
<dbReference type="Proteomes" id="UP000292447">
    <property type="component" value="Chromosome I"/>
</dbReference>
<dbReference type="InterPro" id="IPR037883">
    <property type="entry name" value="Knr4/Smi1-like_sf"/>
</dbReference>